<evidence type="ECO:0000313" key="2">
    <source>
        <dbReference type="EMBL" id="BAJ63761.1"/>
    </source>
</evidence>
<dbReference type="STRING" id="926569.ANT_17350"/>
<feature type="domain" description="NAD(P)-binding" evidence="1">
    <location>
        <begin position="6"/>
        <end position="146"/>
    </location>
</feature>
<dbReference type="Proteomes" id="UP000008922">
    <property type="component" value="Chromosome"/>
</dbReference>
<dbReference type="PANTHER" id="PTHR12126:SF11">
    <property type="entry name" value="NADH DEHYDROGENASE [UBIQUINONE] 1 ALPHA SUBCOMPLEX SUBUNIT 9, MITOCHONDRIAL"/>
    <property type="match status" value="1"/>
</dbReference>
<dbReference type="InterPro" id="IPR051207">
    <property type="entry name" value="ComplexI_NDUFA9_subunit"/>
</dbReference>
<keyword evidence="3" id="KW-1185">Reference proteome</keyword>
<dbReference type="Pfam" id="PF13460">
    <property type="entry name" value="NAD_binding_10"/>
    <property type="match status" value="1"/>
</dbReference>
<dbReference type="EMBL" id="AP012029">
    <property type="protein sequence ID" value="BAJ63761.1"/>
    <property type="molecule type" value="Genomic_DNA"/>
</dbReference>
<dbReference type="InterPro" id="IPR016040">
    <property type="entry name" value="NAD(P)-bd_dom"/>
</dbReference>
<dbReference type="GO" id="GO:0044877">
    <property type="term" value="F:protein-containing complex binding"/>
    <property type="evidence" value="ECO:0007669"/>
    <property type="project" value="TreeGrafter"/>
</dbReference>
<dbReference type="Gene3D" id="3.40.50.720">
    <property type="entry name" value="NAD(P)-binding Rossmann-like Domain"/>
    <property type="match status" value="1"/>
</dbReference>
<evidence type="ECO:0000313" key="3">
    <source>
        <dbReference type="Proteomes" id="UP000008922"/>
    </source>
</evidence>
<gene>
    <name evidence="2" type="ordered locus">ANT_17350</name>
</gene>
<dbReference type="RefSeq" id="WP_013560139.1">
    <property type="nucleotide sequence ID" value="NC_014960.1"/>
</dbReference>
<organism evidence="2 3">
    <name type="scientific">Anaerolinea thermophila (strain DSM 14523 / JCM 11388 / NBRC 100420 / UNI-1)</name>
    <dbReference type="NCBI Taxonomy" id="926569"/>
    <lineage>
        <taxon>Bacteria</taxon>
        <taxon>Bacillati</taxon>
        <taxon>Chloroflexota</taxon>
        <taxon>Anaerolineae</taxon>
        <taxon>Anaerolineales</taxon>
        <taxon>Anaerolineaceae</taxon>
        <taxon>Anaerolinea</taxon>
    </lineage>
</organism>
<proteinExistence type="predicted"/>
<reference evidence="2 3" key="1">
    <citation type="submission" date="2010-12" db="EMBL/GenBank/DDBJ databases">
        <title>Whole genome sequence of Anaerolinea thermophila UNI-1.</title>
        <authorList>
            <person name="Narita-Yamada S."/>
            <person name="Kishi E."/>
            <person name="Watanabe Y."/>
            <person name="Takasaki K."/>
            <person name="Ankai A."/>
            <person name="Oguchi A."/>
            <person name="Fukui S."/>
            <person name="Takahashi M."/>
            <person name="Yashiro I."/>
            <person name="Hosoyama A."/>
            <person name="Sekiguchi Y."/>
            <person name="Hanada S."/>
            <person name="Fujita N."/>
        </authorList>
    </citation>
    <scope>NUCLEOTIDE SEQUENCE [LARGE SCALE GENOMIC DNA]</scope>
    <source>
        <strain evidence="3">DSM 14523 / JCM 11388 / NBRC 100420 / UNI-1</strain>
    </source>
</reference>
<dbReference type="HOGENOM" id="CLU_007383_6_1_0"/>
<dbReference type="AlphaFoldDB" id="E8N5P7"/>
<name>E8N5P7_ANATU</name>
<dbReference type="PANTHER" id="PTHR12126">
    <property type="entry name" value="NADH-UBIQUINONE OXIDOREDUCTASE 39 KDA SUBUNIT-RELATED"/>
    <property type="match status" value="1"/>
</dbReference>
<dbReference type="eggNOG" id="COG0702">
    <property type="taxonomic scope" value="Bacteria"/>
</dbReference>
<protein>
    <submittedName>
        <fullName evidence="2">NAD-dependent epimerase/dehydratase family protein</fullName>
    </submittedName>
</protein>
<dbReference type="KEGG" id="atm:ANT_17350"/>
<dbReference type="InParanoid" id="E8N5P7"/>
<dbReference type="InterPro" id="IPR036291">
    <property type="entry name" value="NAD(P)-bd_dom_sf"/>
</dbReference>
<dbReference type="OrthoDB" id="9809586at2"/>
<sequence>MFLITGATGFIGRHLVPHLVEMGHSVRVLLRPSPLTPLLPEKVPVEVVICAPSDERGIQSALKGVSHVIHLASAEHSESPEIFLSQEKAFAEILVQAALRSRVERFIYLSHLGADRLSAFPALQAKGWVEKIILQSEVPYTIVRSALVFGAGDHFTLPVATAMRKSPSVFFLPGEGRVSLQPLWIGDLVMALSLLLDDPRAENQVFSIGGPEYLTFYEVCRSIRDFLGLRRVFISLSPGLLRFFSRKYSTRRQSMFLPLYLLDYLAADRITSLDTLPRFLGIMPERFTHRLHYLKAAG</sequence>
<evidence type="ECO:0000259" key="1">
    <source>
        <dbReference type="Pfam" id="PF13460"/>
    </source>
</evidence>
<accession>E8N5P7</accession>
<dbReference type="SUPFAM" id="SSF51735">
    <property type="entry name" value="NAD(P)-binding Rossmann-fold domains"/>
    <property type="match status" value="1"/>
</dbReference>